<dbReference type="GO" id="GO:0016787">
    <property type="term" value="F:hydrolase activity"/>
    <property type="evidence" value="ECO:0007669"/>
    <property type="project" value="UniProtKB-KW"/>
</dbReference>
<keyword evidence="3" id="KW-1185">Reference proteome</keyword>
<evidence type="ECO:0000256" key="1">
    <source>
        <dbReference type="SAM" id="Phobius"/>
    </source>
</evidence>
<gene>
    <name evidence="2" type="ORF">ACFQEV_13415</name>
</gene>
<reference evidence="2 3" key="1">
    <citation type="journal article" date="2019" name="Int. J. Syst. Evol. Microbiol.">
        <title>The Global Catalogue of Microorganisms (GCM) 10K type strain sequencing project: providing services to taxonomists for standard genome sequencing and annotation.</title>
        <authorList>
            <consortium name="The Broad Institute Genomics Platform"/>
            <consortium name="The Broad Institute Genome Sequencing Center for Infectious Disease"/>
            <person name="Wu L."/>
            <person name="Ma J."/>
        </authorList>
    </citation>
    <scope>NUCLEOTIDE SEQUENCE [LARGE SCALE GENOMIC DNA]</scope>
    <source>
        <strain evidence="2 3">YIM 94188</strain>
    </source>
</reference>
<dbReference type="Proteomes" id="UP001596408">
    <property type="component" value="Unassembled WGS sequence"/>
</dbReference>
<sequence>MLLSLTVTEWRPELGGIVALCAFFGGVFPDFDAFRWEHRKTLHFPVYYGVVTLLLLSLAVVSDSVVVVAGLYFFGAAALHCYTDYFVGIDKPSDETDGDGVLYLHPRGKWVGPKKIIDHAGSSGDLLVGILLAVPPLLYYSDLPFWLTVLSLTWSVLYFGKRLYSRHKRESSEPS</sequence>
<evidence type="ECO:0000313" key="2">
    <source>
        <dbReference type="EMBL" id="MFC6825983.1"/>
    </source>
</evidence>
<keyword evidence="1" id="KW-0812">Transmembrane</keyword>
<keyword evidence="2" id="KW-0378">Hydrolase</keyword>
<keyword evidence="1" id="KW-1133">Transmembrane helix</keyword>
<feature type="transmembrane region" description="Helical" evidence="1">
    <location>
        <begin position="14"/>
        <end position="34"/>
    </location>
</feature>
<feature type="transmembrane region" description="Helical" evidence="1">
    <location>
        <begin position="143"/>
        <end position="160"/>
    </location>
</feature>
<dbReference type="RefSeq" id="WP_379696903.1">
    <property type="nucleotide sequence ID" value="NZ_JBHSXH010000015.1"/>
</dbReference>
<protein>
    <submittedName>
        <fullName evidence="2">Metal-dependent hydrolase</fullName>
    </submittedName>
</protein>
<proteinExistence type="predicted"/>
<accession>A0ABD5TZF0</accession>
<feature type="transmembrane region" description="Helical" evidence="1">
    <location>
        <begin position="46"/>
        <end position="74"/>
    </location>
</feature>
<evidence type="ECO:0000313" key="3">
    <source>
        <dbReference type="Proteomes" id="UP001596408"/>
    </source>
</evidence>
<comment type="caution">
    <text evidence="2">The sequence shown here is derived from an EMBL/GenBank/DDBJ whole genome shotgun (WGS) entry which is preliminary data.</text>
</comment>
<dbReference type="AlphaFoldDB" id="A0ABD5TZF0"/>
<dbReference type="EMBL" id="JBHSXH010000015">
    <property type="protein sequence ID" value="MFC6825983.1"/>
    <property type="molecule type" value="Genomic_DNA"/>
</dbReference>
<organism evidence="2 3">
    <name type="scientific">Halopelagius fulvigenes</name>
    <dbReference type="NCBI Taxonomy" id="1198324"/>
    <lineage>
        <taxon>Archaea</taxon>
        <taxon>Methanobacteriati</taxon>
        <taxon>Methanobacteriota</taxon>
        <taxon>Stenosarchaea group</taxon>
        <taxon>Halobacteria</taxon>
        <taxon>Halobacteriales</taxon>
        <taxon>Haloferacaceae</taxon>
    </lineage>
</organism>
<keyword evidence="1" id="KW-0472">Membrane</keyword>
<name>A0ABD5TZF0_9EURY</name>